<evidence type="ECO:0000313" key="3">
    <source>
        <dbReference type="Proteomes" id="UP000008142"/>
    </source>
</evidence>
<dbReference type="PANTHER" id="PTHR38790">
    <property type="entry name" value="2EXR DOMAIN-CONTAINING PROTEIN-RELATED"/>
    <property type="match status" value="1"/>
</dbReference>
<dbReference type="OrthoDB" id="515692at2759"/>
<gene>
    <name evidence="2" type="ORF">HCEG_03060</name>
</gene>
<organism evidence="3">
    <name type="scientific">Ajellomyces capsulatus (strain H88)</name>
    <name type="common">Darling's disease fungus</name>
    <name type="synonym">Histoplasma capsulatum</name>
    <dbReference type="NCBI Taxonomy" id="544711"/>
    <lineage>
        <taxon>Eukaryota</taxon>
        <taxon>Fungi</taxon>
        <taxon>Dikarya</taxon>
        <taxon>Ascomycota</taxon>
        <taxon>Pezizomycotina</taxon>
        <taxon>Eurotiomycetes</taxon>
        <taxon>Eurotiomycetidae</taxon>
        <taxon>Onygenales</taxon>
        <taxon>Ajellomycetaceae</taxon>
        <taxon>Histoplasma</taxon>
    </lineage>
</organism>
<evidence type="ECO:0000259" key="1">
    <source>
        <dbReference type="Pfam" id="PF24864"/>
    </source>
</evidence>
<proteinExistence type="predicted"/>
<dbReference type="Proteomes" id="UP000008142">
    <property type="component" value="Unassembled WGS sequence"/>
</dbReference>
<dbReference type="AlphaFoldDB" id="F0UB91"/>
<dbReference type="HOGENOM" id="CLU_054774_0_0_1"/>
<reference evidence="3" key="1">
    <citation type="submission" date="2008-07" db="EMBL/GenBank/DDBJ databases">
        <title>Annotation of Ajellomyces capsulatus strain H88.</title>
        <authorList>
            <person name="Champion M."/>
            <person name="Cuomo C."/>
            <person name="Ma L.-J."/>
            <person name="Henn M.R."/>
            <person name="Sil A."/>
            <person name="Goldman B."/>
            <person name="Young S.K."/>
            <person name="Kodira C.D."/>
            <person name="Zeng Q."/>
            <person name="Koehrsen M."/>
            <person name="Alvarado L."/>
            <person name="Berlin A."/>
            <person name="Borenstein D."/>
            <person name="Chen Z."/>
            <person name="Engels R."/>
            <person name="Freedman E."/>
            <person name="Gellesch M."/>
            <person name="Goldberg J."/>
            <person name="Griggs A."/>
            <person name="Gujja S."/>
            <person name="Heiman D."/>
            <person name="Hepburn T."/>
            <person name="Howarth C."/>
            <person name="Jen D."/>
            <person name="Larson L."/>
            <person name="Lewis B."/>
            <person name="Mehta T."/>
            <person name="Park D."/>
            <person name="Pearson M."/>
            <person name="Roberts A."/>
            <person name="Saif S."/>
            <person name="Shea T."/>
            <person name="Shenoy N."/>
            <person name="Sisk P."/>
            <person name="Stolte C."/>
            <person name="Sykes S."/>
            <person name="Walk T."/>
            <person name="White J."/>
            <person name="Yandava C."/>
            <person name="Klein B."/>
            <person name="McEwen J.G."/>
            <person name="Puccia R."/>
            <person name="Goldman G.H."/>
            <person name="Felipe M.S."/>
            <person name="Nino-Vega G."/>
            <person name="San-Blas G."/>
            <person name="Taylor J."/>
            <person name="Mendoza L."/>
            <person name="Galagan J."/>
            <person name="Nusbaum C."/>
            <person name="Birren B."/>
        </authorList>
    </citation>
    <scope>NUCLEOTIDE SEQUENCE [LARGE SCALE GENOMIC DNA]</scope>
    <source>
        <strain evidence="3">H88</strain>
    </source>
</reference>
<dbReference type="OMA" id="YSTGRRW"/>
<dbReference type="Pfam" id="PF24864">
    <property type="entry name" value="DUF7730"/>
    <property type="match status" value="1"/>
</dbReference>
<dbReference type="VEuPathDB" id="FungiDB:I7I53_10544"/>
<evidence type="ECO:0000313" key="2">
    <source>
        <dbReference type="EMBL" id="EGC43845.1"/>
    </source>
</evidence>
<dbReference type="PANTHER" id="PTHR38790:SF4">
    <property type="entry name" value="2EXR DOMAIN-CONTAINING PROTEIN"/>
    <property type="match status" value="1"/>
</dbReference>
<sequence>MRKFFESLHPHKLLTSKKRQKRSIDHDSCPINGQSSFPFFSLPPEIRNQIYFALFSCDQAIHLFHVKENLYLLRCRQSTPHLDGTCCPHLSLADGAIPSIRESLAKISHCDDTSLAHLPTSILYANKQLYNEAAAVLYSELSFEASELKTWILFARMVSPHHLALVKRLWSTWIGLPCLTMAPVRPGATGYASYEQYTLWDEPWDEFWAIVSSRMDGLVELGFCMNYDAQYLDRSTEAKWLEPMLTVRGLRNLDVWVRDRIGGQSNRRGEDEPGAKREGEALVQFLKGIMCQGKLRKLVDGTHGDLPAEVVVGASAASSSQSASSATSRPLTGFLHQKPSIQAGPLLSDKFLECLSNGVFACSSKEAISLDIFQDILVFISIDNLDVMDFRITCPGFIPRIQISPQGASCLHRPVN</sequence>
<dbReference type="EMBL" id="DS990637">
    <property type="protein sequence ID" value="EGC43845.1"/>
    <property type="molecule type" value="Genomic_DNA"/>
</dbReference>
<dbReference type="InterPro" id="IPR056632">
    <property type="entry name" value="DUF7730"/>
</dbReference>
<accession>F0UB91</accession>
<dbReference type="STRING" id="544711.F0UB91"/>
<feature type="domain" description="DUF7730" evidence="1">
    <location>
        <begin position="34"/>
        <end position="249"/>
    </location>
</feature>
<protein>
    <recommendedName>
        <fullName evidence="1">DUF7730 domain-containing protein</fullName>
    </recommendedName>
</protein>
<name>F0UB91_AJEC8</name>